<evidence type="ECO:0000313" key="1">
    <source>
        <dbReference type="EMBL" id="XBS68752.1"/>
    </source>
</evidence>
<name>A0AAU7Q6J6_9GAMM</name>
<organism evidence="1">
    <name type="scientific">Acerihabitans sp. KWT182</name>
    <dbReference type="NCBI Taxonomy" id="3157919"/>
    <lineage>
        <taxon>Bacteria</taxon>
        <taxon>Pseudomonadati</taxon>
        <taxon>Pseudomonadota</taxon>
        <taxon>Gammaproteobacteria</taxon>
        <taxon>Enterobacterales</taxon>
        <taxon>Pectobacteriaceae</taxon>
        <taxon>Acerihabitans</taxon>
    </lineage>
</organism>
<sequence length="130" mass="14953">MSFFRYNNHLNTAFIADEERKANRLFECVDQLRRHPELLSSVYGLNFIRVVDHDKTYFLQSRSLNMPGGDTVEVGYSQGKRVIALGDVYHIENMISPPKSHYKSLLIVLGAHLTHLRCLAHCHPLTRCKA</sequence>
<protein>
    <submittedName>
        <fullName evidence="1">Uncharacterized protein</fullName>
    </submittedName>
</protein>
<gene>
    <name evidence="1" type="ORF">ABK905_19475</name>
</gene>
<dbReference type="EMBL" id="CP157947">
    <property type="protein sequence ID" value="XBS68752.1"/>
    <property type="molecule type" value="Genomic_DNA"/>
</dbReference>
<reference evidence="1" key="1">
    <citation type="submission" date="2024-06" db="EMBL/GenBank/DDBJ databases">
        <authorList>
            <person name="Coelho C."/>
            <person name="Bento M."/>
            <person name="Garcia E."/>
            <person name="Camelo A."/>
            <person name="Brandao I."/>
            <person name="Espirito Santo C."/>
            <person name="Trovao J."/>
            <person name="Verissimo A."/>
            <person name="Costa J."/>
            <person name="Tiago I."/>
        </authorList>
    </citation>
    <scope>NUCLEOTIDE SEQUENCE</scope>
    <source>
        <strain evidence="1">KWT182</strain>
    </source>
</reference>
<dbReference type="AlphaFoldDB" id="A0AAU7Q6J6"/>
<accession>A0AAU7Q6J6</accession>
<proteinExistence type="predicted"/>